<evidence type="ECO:0000313" key="8">
    <source>
        <dbReference type="Proteomes" id="UP000256829"/>
    </source>
</evidence>
<dbReference type="InterPro" id="IPR029787">
    <property type="entry name" value="Nucleotide_cyclase"/>
</dbReference>
<feature type="region of interest" description="Disordered" evidence="3">
    <location>
        <begin position="597"/>
        <end position="627"/>
    </location>
</feature>
<feature type="domain" description="GGDEF" evidence="6">
    <location>
        <begin position="873"/>
        <end position="1005"/>
    </location>
</feature>
<keyword evidence="8" id="KW-1185">Reference proteome</keyword>
<dbReference type="InterPro" id="IPR000160">
    <property type="entry name" value="GGDEF_dom"/>
</dbReference>
<dbReference type="PANTHER" id="PTHR45138:SF24">
    <property type="entry name" value="DIGUANYLATE CYCLASE DGCC-RELATED"/>
    <property type="match status" value="1"/>
</dbReference>
<gene>
    <name evidence="7" type="ORF">DX912_02270</name>
</gene>
<dbReference type="InterPro" id="IPR015943">
    <property type="entry name" value="WD40/YVTN_repeat-like_dom_sf"/>
</dbReference>
<dbReference type="Pfam" id="PF07495">
    <property type="entry name" value="Y_Y_Y"/>
    <property type="match status" value="1"/>
</dbReference>
<dbReference type="FunFam" id="3.30.70.270:FF:000001">
    <property type="entry name" value="Diguanylate cyclase domain protein"/>
    <property type="match status" value="1"/>
</dbReference>
<dbReference type="EC" id="2.7.7.65" evidence="2"/>
<organism evidence="7 8">
    <name type="scientific">Lysobacter soli</name>
    <dbReference type="NCBI Taxonomy" id="453783"/>
    <lineage>
        <taxon>Bacteria</taxon>
        <taxon>Pseudomonadati</taxon>
        <taxon>Pseudomonadota</taxon>
        <taxon>Gammaproteobacteria</taxon>
        <taxon>Lysobacterales</taxon>
        <taxon>Lysobacteraceae</taxon>
        <taxon>Lysobacter</taxon>
    </lineage>
</organism>
<sequence>MGATQTRGGRRGWRRWLAFCASWLPAVAMAFASPSPGTSSALGPPPLRDYVVDAWTTRNGLPHNSLRDIAQTPEGHLWFATWEGAVRYNGIDFTVIGRGTTPALRDNGIGALYVDPAGRLWLSDSRGNLGRLQPDGQWRFWERTADWPQALIHDMAMDDRGRLWLLFENHGMGRLDRDDRFEYFPPPAGIPLPASFPRVAIDAEERIWVGTMDGLVIRQPDGRWERAPARWKLPPGLAWPYRAADGSMWLVAGDGVYRLLGKDVALVKQVPGLGHFTAMLRDRNGDLWLGTENHGLVRIGSHGVERLPAGDVLPNGRIASLLEDAEGNIWIGANGGLFRLRETLFSAITRRGGVSGEYVRAILEDRDGDLWIGGGGGLDRLGADGRIHHVDIVHAESGSDAPSVLSIAQGADGDLWVGTYADGVYRMRDGRLQRRYAQGEGVPSGHVRAIAVDDAGGVWAGTRRGVVKLDADGAHAPTAAGLPQGLITSLASIDGALWIGSVEGAHVLRGDKVERIDLSASGARSVFGFRSVHGDVWIATDRGLYRYRDGRLARVGLEQGLPVDAVFQFVPDRVGNVWVTSNRGVLRIRKDALDTAADGSATPLPNERYTEADGLPSAQANGSSSPSAILRRDGSVWIATAAGVASVDPVRLQRYVDRRPPPTVIERVALDGRDVPFDSRASLPGGKRIGVSYVGLSYVISDRIRYRTRLIGLDHDWVERDRQRTVEYMGLPPGDYVLQVAAAHPGGPWTTDTATWSFTIKPMWWQRTDTRAAAALLLLLVLWALYRYLVHRYRTKNVRLARLVNERTRDLQAQAERLLAADRERAQLLERVRRQAVAYERQAREDALTGLPNRRRFDEILKRDMAVAQRAGHPLCLALIDLDHFKRINDTHSHAVGDAVLREAALVFAAGSRAADLLARLGGEEFALLLPDTSLEEAIAICERMQHAFETHASWAGVDGLRVTFSVGIAQCRFDDTPARLLERADAAMYRAKNQGRNIICVDANPPEARL</sequence>
<feature type="transmembrane region" description="Helical" evidence="4">
    <location>
        <begin position="772"/>
        <end position="790"/>
    </location>
</feature>
<keyword evidence="4" id="KW-0472">Membrane</keyword>
<dbReference type="PROSITE" id="PS50887">
    <property type="entry name" value="GGDEF"/>
    <property type="match status" value="1"/>
</dbReference>
<dbReference type="SUPFAM" id="SSF63829">
    <property type="entry name" value="Calcium-dependent phosphotriesterase"/>
    <property type="match status" value="3"/>
</dbReference>
<name>A0A3D8VJQ8_9GAMM</name>
<dbReference type="CDD" id="cd01949">
    <property type="entry name" value="GGDEF"/>
    <property type="match status" value="1"/>
</dbReference>
<proteinExistence type="predicted"/>
<comment type="cofactor">
    <cofactor evidence="1">
        <name>Mg(2+)</name>
        <dbReference type="ChEBI" id="CHEBI:18420"/>
    </cofactor>
</comment>
<protein>
    <recommendedName>
        <fullName evidence="2">diguanylate cyclase</fullName>
        <ecNumber evidence="2">2.7.7.65</ecNumber>
    </recommendedName>
</protein>
<dbReference type="InterPro" id="IPR050469">
    <property type="entry name" value="Diguanylate_Cyclase"/>
</dbReference>
<keyword evidence="5" id="KW-0732">Signal</keyword>
<dbReference type="SMART" id="SM00267">
    <property type="entry name" value="GGDEF"/>
    <property type="match status" value="1"/>
</dbReference>
<dbReference type="Gene3D" id="2.130.10.10">
    <property type="entry name" value="YVTN repeat-like/Quinoprotein amine dehydrogenase"/>
    <property type="match status" value="2"/>
</dbReference>
<dbReference type="AlphaFoldDB" id="A0A3D8VJQ8"/>
<accession>A0A3D8VJQ8</accession>
<dbReference type="EMBL" id="QTJR01000001">
    <property type="protein sequence ID" value="RDY69592.1"/>
    <property type="molecule type" value="Genomic_DNA"/>
</dbReference>
<dbReference type="GO" id="GO:0052621">
    <property type="term" value="F:diguanylate cyclase activity"/>
    <property type="evidence" value="ECO:0007669"/>
    <property type="project" value="UniProtKB-EC"/>
</dbReference>
<dbReference type="Gene3D" id="2.60.40.10">
    <property type="entry name" value="Immunoglobulins"/>
    <property type="match status" value="1"/>
</dbReference>
<reference evidence="7 8" key="1">
    <citation type="submission" date="2018-08" db="EMBL/GenBank/DDBJ databases">
        <title>Lysobacter soli KCTC 22011, whole genome shotgun sequence.</title>
        <authorList>
            <person name="Zhang X."/>
            <person name="Feng G."/>
            <person name="Zhu H."/>
        </authorList>
    </citation>
    <scope>NUCLEOTIDE SEQUENCE [LARGE SCALE GENOMIC DNA]</scope>
    <source>
        <strain evidence="7 8">KCTC 22011</strain>
    </source>
</reference>
<dbReference type="GO" id="GO:0043709">
    <property type="term" value="P:cell adhesion involved in single-species biofilm formation"/>
    <property type="evidence" value="ECO:0007669"/>
    <property type="project" value="TreeGrafter"/>
</dbReference>
<dbReference type="NCBIfam" id="TIGR00254">
    <property type="entry name" value="GGDEF"/>
    <property type="match status" value="1"/>
</dbReference>
<dbReference type="InterPro" id="IPR043128">
    <property type="entry name" value="Rev_trsase/Diguanyl_cyclase"/>
</dbReference>
<evidence type="ECO:0000259" key="6">
    <source>
        <dbReference type="PROSITE" id="PS50887"/>
    </source>
</evidence>
<dbReference type="InterPro" id="IPR011123">
    <property type="entry name" value="Y_Y_Y"/>
</dbReference>
<dbReference type="InterPro" id="IPR011110">
    <property type="entry name" value="Reg_prop"/>
</dbReference>
<keyword evidence="4" id="KW-1133">Transmembrane helix</keyword>
<comment type="caution">
    <text evidence="7">The sequence shown here is derived from an EMBL/GenBank/DDBJ whole genome shotgun (WGS) entry which is preliminary data.</text>
</comment>
<dbReference type="SUPFAM" id="SSF55073">
    <property type="entry name" value="Nucleotide cyclase"/>
    <property type="match status" value="1"/>
</dbReference>
<dbReference type="PANTHER" id="PTHR45138">
    <property type="entry name" value="REGULATORY COMPONENTS OF SENSORY TRANSDUCTION SYSTEM"/>
    <property type="match status" value="1"/>
</dbReference>
<evidence type="ECO:0000313" key="7">
    <source>
        <dbReference type="EMBL" id="RDY69592.1"/>
    </source>
</evidence>
<dbReference type="Proteomes" id="UP000256829">
    <property type="component" value="Unassembled WGS sequence"/>
</dbReference>
<evidence type="ECO:0000256" key="1">
    <source>
        <dbReference type="ARBA" id="ARBA00001946"/>
    </source>
</evidence>
<dbReference type="Pfam" id="PF00990">
    <property type="entry name" value="GGDEF"/>
    <property type="match status" value="1"/>
</dbReference>
<feature type="chain" id="PRO_5017813967" description="diguanylate cyclase" evidence="5">
    <location>
        <begin position="33"/>
        <end position="1011"/>
    </location>
</feature>
<dbReference type="GO" id="GO:1902201">
    <property type="term" value="P:negative regulation of bacterial-type flagellum-dependent cell motility"/>
    <property type="evidence" value="ECO:0007669"/>
    <property type="project" value="TreeGrafter"/>
</dbReference>
<evidence type="ECO:0000256" key="3">
    <source>
        <dbReference type="SAM" id="MobiDB-lite"/>
    </source>
</evidence>
<evidence type="ECO:0000256" key="5">
    <source>
        <dbReference type="SAM" id="SignalP"/>
    </source>
</evidence>
<dbReference type="Gene3D" id="3.30.70.270">
    <property type="match status" value="1"/>
</dbReference>
<keyword evidence="4" id="KW-0812">Transmembrane</keyword>
<dbReference type="InterPro" id="IPR013783">
    <property type="entry name" value="Ig-like_fold"/>
</dbReference>
<feature type="signal peptide" evidence="5">
    <location>
        <begin position="1"/>
        <end position="32"/>
    </location>
</feature>
<dbReference type="Pfam" id="PF07494">
    <property type="entry name" value="Reg_prop"/>
    <property type="match status" value="5"/>
</dbReference>
<evidence type="ECO:0000256" key="2">
    <source>
        <dbReference type="ARBA" id="ARBA00012528"/>
    </source>
</evidence>
<dbReference type="GO" id="GO:0005886">
    <property type="term" value="C:plasma membrane"/>
    <property type="evidence" value="ECO:0007669"/>
    <property type="project" value="TreeGrafter"/>
</dbReference>
<feature type="compositionally biased region" description="Polar residues" evidence="3">
    <location>
        <begin position="618"/>
        <end position="627"/>
    </location>
</feature>
<evidence type="ECO:0000256" key="4">
    <source>
        <dbReference type="SAM" id="Phobius"/>
    </source>
</evidence>